<sequence length="45" mass="4833">MFMWRACSSETASCSFSSSVKRSTNCFSISSLRSGSLPPQSVPPT</sequence>
<reference evidence="1 2" key="1">
    <citation type="journal article" date="2021" name="Commun. Biol.">
        <title>The genome of Shorea leprosula (Dipterocarpaceae) highlights the ecological relevance of drought in aseasonal tropical rainforests.</title>
        <authorList>
            <person name="Ng K.K.S."/>
            <person name="Kobayashi M.J."/>
            <person name="Fawcett J.A."/>
            <person name="Hatakeyama M."/>
            <person name="Paape T."/>
            <person name="Ng C.H."/>
            <person name="Ang C.C."/>
            <person name="Tnah L.H."/>
            <person name="Lee C.T."/>
            <person name="Nishiyama T."/>
            <person name="Sese J."/>
            <person name="O'Brien M.J."/>
            <person name="Copetti D."/>
            <person name="Mohd Noor M.I."/>
            <person name="Ong R.C."/>
            <person name="Putra M."/>
            <person name="Sireger I.Z."/>
            <person name="Indrioko S."/>
            <person name="Kosugi Y."/>
            <person name="Izuno A."/>
            <person name="Isagi Y."/>
            <person name="Lee S.L."/>
            <person name="Shimizu K.K."/>
        </authorList>
    </citation>
    <scope>NUCLEOTIDE SEQUENCE [LARGE SCALE GENOMIC DNA]</scope>
    <source>
        <strain evidence="1">214</strain>
    </source>
</reference>
<organism evidence="1 2">
    <name type="scientific">Rubroshorea leprosula</name>
    <dbReference type="NCBI Taxonomy" id="152421"/>
    <lineage>
        <taxon>Eukaryota</taxon>
        <taxon>Viridiplantae</taxon>
        <taxon>Streptophyta</taxon>
        <taxon>Embryophyta</taxon>
        <taxon>Tracheophyta</taxon>
        <taxon>Spermatophyta</taxon>
        <taxon>Magnoliopsida</taxon>
        <taxon>eudicotyledons</taxon>
        <taxon>Gunneridae</taxon>
        <taxon>Pentapetalae</taxon>
        <taxon>rosids</taxon>
        <taxon>malvids</taxon>
        <taxon>Malvales</taxon>
        <taxon>Dipterocarpaceae</taxon>
        <taxon>Rubroshorea</taxon>
    </lineage>
</organism>
<protein>
    <submittedName>
        <fullName evidence="1">Uncharacterized protein</fullName>
    </submittedName>
</protein>
<proteinExistence type="predicted"/>
<keyword evidence="2" id="KW-1185">Reference proteome</keyword>
<accession>A0AAV5ISB4</accession>
<evidence type="ECO:0000313" key="1">
    <source>
        <dbReference type="EMBL" id="GKV03340.1"/>
    </source>
</evidence>
<comment type="caution">
    <text evidence="1">The sequence shown here is derived from an EMBL/GenBank/DDBJ whole genome shotgun (WGS) entry which is preliminary data.</text>
</comment>
<dbReference type="EMBL" id="BPVZ01000020">
    <property type="protein sequence ID" value="GKV03340.1"/>
    <property type="molecule type" value="Genomic_DNA"/>
</dbReference>
<name>A0AAV5ISB4_9ROSI</name>
<dbReference type="AlphaFoldDB" id="A0AAV5ISB4"/>
<dbReference type="Proteomes" id="UP001054252">
    <property type="component" value="Unassembled WGS sequence"/>
</dbReference>
<evidence type="ECO:0000313" key="2">
    <source>
        <dbReference type="Proteomes" id="UP001054252"/>
    </source>
</evidence>
<gene>
    <name evidence="1" type="ORF">SLEP1_g15661</name>
</gene>